<evidence type="ECO:0000313" key="4">
    <source>
        <dbReference type="Proteomes" id="UP001595615"/>
    </source>
</evidence>
<organism evidence="3 4">
    <name type="scientific">Sphingoaurantiacus capsulatus</name>
    <dbReference type="NCBI Taxonomy" id="1771310"/>
    <lineage>
        <taxon>Bacteria</taxon>
        <taxon>Pseudomonadati</taxon>
        <taxon>Pseudomonadota</taxon>
        <taxon>Alphaproteobacteria</taxon>
        <taxon>Sphingomonadales</taxon>
        <taxon>Sphingosinicellaceae</taxon>
        <taxon>Sphingoaurantiacus</taxon>
    </lineage>
</organism>
<protein>
    <submittedName>
        <fullName evidence="3">Acyl-CoA thioester hydrolase/BAAT C-terminal domain-containing protein</fullName>
    </submittedName>
</protein>
<dbReference type="RefSeq" id="WP_380862351.1">
    <property type="nucleotide sequence ID" value="NZ_JBHRXV010000011.1"/>
</dbReference>
<keyword evidence="3" id="KW-0378">Hydrolase</keyword>
<dbReference type="InterPro" id="IPR014940">
    <property type="entry name" value="BAAT_C"/>
</dbReference>
<dbReference type="PANTHER" id="PTHR10824:SF4">
    <property type="entry name" value="ACYL-COENZYME A THIOESTERASE 1-LIKE"/>
    <property type="match status" value="1"/>
</dbReference>
<proteinExistence type="predicted"/>
<gene>
    <name evidence="3" type="ORF">ACFOMD_13795</name>
</gene>
<evidence type="ECO:0000259" key="2">
    <source>
        <dbReference type="Pfam" id="PF08840"/>
    </source>
</evidence>
<feature type="domain" description="BAAT/Acyl-CoA thioester hydrolase C-terminal" evidence="2">
    <location>
        <begin position="110"/>
        <end position="308"/>
    </location>
</feature>
<dbReference type="GO" id="GO:0016787">
    <property type="term" value="F:hydrolase activity"/>
    <property type="evidence" value="ECO:0007669"/>
    <property type="project" value="UniProtKB-KW"/>
</dbReference>
<dbReference type="Gene3D" id="3.40.50.1820">
    <property type="entry name" value="alpha/beta hydrolase"/>
    <property type="match status" value="1"/>
</dbReference>
<feature type="signal peptide" evidence="1">
    <location>
        <begin position="1"/>
        <end position="25"/>
    </location>
</feature>
<dbReference type="SUPFAM" id="SSF53474">
    <property type="entry name" value="alpha/beta-Hydrolases"/>
    <property type="match status" value="1"/>
</dbReference>
<evidence type="ECO:0000256" key="1">
    <source>
        <dbReference type="SAM" id="SignalP"/>
    </source>
</evidence>
<keyword evidence="4" id="KW-1185">Reference proteome</keyword>
<dbReference type="PANTHER" id="PTHR10824">
    <property type="entry name" value="ACYL-COENZYME A THIOESTERASE-RELATED"/>
    <property type="match status" value="1"/>
</dbReference>
<reference evidence="4" key="1">
    <citation type="journal article" date="2019" name="Int. J. Syst. Evol. Microbiol.">
        <title>The Global Catalogue of Microorganisms (GCM) 10K type strain sequencing project: providing services to taxonomists for standard genome sequencing and annotation.</title>
        <authorList>
            <consortium name="The Broad Institute Genomics Platform"/>
            <consortium name="The Broad Institute Genome Sequencing Center for Infectious Disease"/>
            <person name="Wu L."/>
            <person name="Ma J."/>
        </authorList>
    </citation>
    <scope>NUCLEOTIDE SEQUENCE [LARGE SCALE GENOMIC DNA]</scope>
    <source>
        <strain evidence="4">KCTC 42644</strain>
    </source>
</reference>
<feature type="chain" id="PRO_5045534335" evidence="1">
    <location>
        <begin position="26"/>
        <end position="312"/>
    </location>
</feature>
<dbReference type="Proteomes" id="UP001595615">
    <property type="component" value="Unassembled WGS sequence"/>
</dbReference>
<keyword evidence="1" id="KW-0732">Signal</keyword>
<dbReference type="InterPro" id="IPR029058">
    <property type="entry name" value="AB_hydrolase_fold"/>
</dbReference>
<evidence type="ECO:0000313" key="3">
    <source>
        <dbReference type="EMBL" id="MFC3713649.1"/>
    </source>
</evidence>
<comment type="caution">
    <text evidence="3">The sequence shown here is derived from an EMBL/GenBank/DDBJ whole genome shotgun (WGS) entry which is preliminary data.</text>
</comment>
<name>A0ABV7XEF9_9SPHN</name>
<dbReference type="EMBL" id="JBHRXV010000011">
    <property type="protein sequence ID" value="MFC3713649.1"/>
    <property type="molecule type" value="Genomic_DNA"/>
</dbReference>
<dbReference type="Pfam" id="PF08840">
    <property type="entry name" value="BAAT_C"/>
    <property type="match status" value="1"/>
</dbReference>
<sequence>MLRSIWHLGALAALLVLTHPATAVAQPAPTEAAPAPAELTVADVGFAARYWEPATGPRKAPVLVLPGSNGGYPSARVGRSLAAAGHPVVGLAYFSAAPAIPGLPTRLREIPLEYVDRAIGWLAAKSGRPVVLMGESRGAELALLLGSRRPKLAGVIAFAPTTAVWRAPPAEANEKPAAAWTEKGKGVAWLSDDDAPGLTSNQRFDRALARGKGAARIPVERIKAPLLLIAGGDDRIWSSTPAARSIQAKVPNATVLHYPDAGHLLMGPGAGVSRFEAPGFVVEFGGTDATNLAAREDAWAKTLAFLEKVSAR</sequence>
<accession>A0ABV7XEF9</accession>
<dbReference type="InterPro" id="IPR016662">
    <property type="entry name" value="Acyl-CoA_thioEstase_long-chain"/>
</dbReference>
<dbReference type="PIRSF" id="PIRSF016521">
    <property type="entry name" value="Acyl-CoA_hydro"/>
    <property type="match status" value="1"/>
</dbReference>